<feature type="domain" description="Flagellar hook-length control protein-like C-terminal" evidence="2">
    <location>
        <begin position="362"/>
        <end position="433"/>
    </location>
</feature>
<keyword evidence="4" id="KW-1185">Reference proteome</keyword>
<dbReference type="KEGG" id="pzh:CX676_11855"/>
<accession>A0A2H5EZQ8</accession>
<reference evidence="3 4" key="1">
    <citation type="journal article" date="2013" name="Antonie Van Leeuwenhoek">
        <title>Paracoccus zhejiangensis sp. nov., isolated from activated sludge in wastewater-treatment system.</title>
        <authorList>
            <person name="Wu Z.G."/>
            <person name="Zhang D.F."/>
            <person name="Liu Y.L."/>
            <person name="Wang F."/>
            <person name="Jiang X."/>
            <person name="Li C."/>
            <person name="Li S.P."/>
            <person name="Hong Q."/>
            <person name="Li W.J."/>
        </authorList>
    </citation>
    <scope>NUCLEOTIDE SEQUENCE [LARGE SCALE GENOMIC DNA]</scope>
    <source>
        <strain evidence="3 4">J6</strain>
    </source>
</reference>
<protein>
    <recommendedName>
        <fullName evidence="2">Flagellar hook-length control protein-like C-terminal domain-containing protein</fullName>
    </recommendedName>
</protein>
<evidence type="ECO:0000313" key="3">
    <source>
        <dbReference type="EMBL" id="AUH64774.1"/>
    </source>
</evidence>
<dbReference type="CDD" id="cd17470">
    <property type="entry name" value="T3SS_Flik_C"/>
    <property type="match status" value="1"/>
</dbReference>
<feature type="region of interest" description="Disordered" evidence="1">
    <location>
        <begin position="249"/>
        <end position="273"/>
    </location>
</feature>
<dbReference type="EMBL" id="CP025430">
    <property type="protein sequence ID" value="AUH64774.1"/>
    <property type="molecule type" value="Genomic_DNA"/>
</dbReference>
<dbReference type="InterPro" id="IPR021136">
    <property type="entry name" value="Flagellar_hook_control-like_C"/>
</dbReference>
<evidence type="ECO:0000259" key="2">
    <source>
        <dbReference type="Pfam" id="PF02120"/>
    </source>
</evidence>
<organism evidence="3 4">
    <name type="scientific">Paracoccus zhejiangensis</name>
    <dbReference type="NCBI Taxonomy" id="1077935"/>
    <lineage>
        <taxon>Bacteria</taxon>
        <taxon>Pseudomonadati</taxon>
        <taxon>Pseudomonadota</taxon>
        <taxon>Alphaproteobacteria</taxon>
        <taxon>Rhodobacterales</taxon>
        <taxon>Paracoccaceae</taxon>
        <taxon>Paracoccus</taxon>
    </lineage>
</organism>
<proteinExistence type="predicted"/>
<dbReference type="InterPro" id="IPR038610">
    <property type="entry name" value="FliK-like_C_sf"/>
</dbReference>
<evidence type="ECO:0000256" key="1">
    <source>
        <dbReference type="SAM" id="MobiDB-lite"/>
    </source>
</evidence>
<name>A0A2H5EZQ8_9RHOB</name>
<dbReference type="Gene3D" id="3.30.750.140">
    <property type="match status" value="1"/>
</dbReference>
<evidence type="ECO:0000313" key="4">
    <source>
        <dbReference type="Proteomes" id="UP000234530"/>
    </source>
</evidence>
<sequence>MGDRAIFASGGKYSVTRCRYPDPVRRRAGDMENVMNPATTFLPQGGARPEGTGLPIEAGAGTGAGFEALMAGDQVRLPGQPVLLPEGSDGSNAAVPDLRNAEPEPVLLSVDESASADDELMTGAGTDEALLVEEADEGYAVLQGDAPVEDPVRDARDECGVDAPGLPLAVNVHSPQAPQPQEAAAAQRPGPALVARPVQAGTEGPTAYTAGTLGEAKTDAPDPSPAAIEPRAVASGADQPVRRETVPVAIPLPDAGSPGAREIEPSITPSVSSGLARPVLAEGRLLAFPPTLQPLFPGQVPTGGDTSGAFDLLERMGALPPFVLTAAAEASHPVAHGIGPIPVSAETLCRQVGEAALRMQDDRIEIALSPEELGSVRLVLSRGEAGAALTVWVERPEVLEMLRRHADLLMGDLRNSGLGEASLSFRDGTGGQSGSGAYSAPGGPWAANMRNADAVGINAGDRLSSRGQRSLADGGRLDIRV</sequence>
<gene>
    <name evidence="3" type="ORF">CX676_11855</name>
</gene>
<dbReference type="AlphaFoldDB" id="A0A2H5EZQ8"/>
<dbReference type="Proteomes" id="UP000234530">
    <property type="component" value="Chromosome"/>
</dbReference>
<dbReference type="Pfam" id="PF02120">
    <property type="entry name" value="Flg_hook"/>
    <property type="match status" value="1"/>
</dbReference>